<proteinExistence type="predicted"/>
<evidence type="ECO:0000313" key="2">
    <source>
        <dbReference type="EMBL" id="OGH88370.1"/>
    </source>
</evidence>
<name>A0A1F6NX31_9BACT</name>
<dbReference type="PANTHER" id="PTHR34293:SF1">
    <property type="entry name" value="HTH-TYPE TRANSCRIPTIONAL REGULATOR TRMBL2"/>
    <property type="match status" value="1"/>
</dbReference>
<feature type="domain" description="Transcription regulator TrmB N-terminal" evidence="1">
    <location>
        <begin position="9"/>
        <end position="76"/>
    </location>
</feature>
<organism evidence="2 3">
    <name type="scientific">Candidatus Magasanikbacteria bacterium RIFOXYC2_FULL_42_28</name>
    <dbReference type="NCBI Taxonomy" id="1798704"/>
    <lineage>
        <taxon>Bacteria</taxon>
        <taxon>Candidatus Magasanikiibacteriota</taxon>
    </lineage>
</organism>
<dbReference type="Proteomes" id="UP000177907">
    <property type="component" value="Unassembled WGS sequence"/>
</dbReference>
<dbReference type="InterPro" id="IPR036388">
    <property type="entry name" value="WH-like_DNA-bd_sf"/>
</dbReference>
<dbReference type="STRING" id="1798704.A3J93_04945"/>
<comment type="caution">
    <text evidence="2">The sequence shown here is derived from an EMBL/GenBank/DDBJ whole genome shotgun (WGS) entry which is preliminary data.</text>
</comment>
<dbReference type="EMBL" id="MFQZ01000003">
    <property type="protein sequence ID" value="OGH88370.1"/>
    <property type="molecule type" value="Genomic_DNA"/>
</dbReference>
<dbReference type="Pfam" id="PF01978">
    <property type="entry name" value="TrmB"/>
    <property type="match status" value="1"/>
</dbReference>
<dbReference type="AlphaFoldDB" id="A0A1F6NX31"/>
<dbReference type="Gene3D" id="1.10.10.10">
    <property type="entry name" value="Winged helix-like DNA-binding domain superfamily/Winged helix DNA-binding domain"/>
    <property type="match status" value="1"/>
</dbReference>
<dbReference type="PANTHER" id="PTHR34293">
    <property type="entry name" value="HTH-TYPE TRANSCRIPTIONAL REGULATOR TRMBL2"/>
    <property type="match status" value="1"/>
</dbReference>
<evidence type="ECO:0000259" key="1">
    <source>
        <dbReference type="Pfam" id="PF01978"/>
    </source>
</evidence>
<protein>
    <recommendedName>
        <fullName evidence="1">Transcription regulator TrmB N-terminal domain-containing protein</fullName>
    </recommendedName>
</protein>
<accession>A0A1F6NX31</accession>
<reference evidence="2 3" key="1">
    <citation type="journal article" date="2016" name="Nat. Commun.">
        <title>Thousands of microbial genomes shed light on interconnected biogeochemical processes in an aquifer system.</title>
        <authorList>
            <person name="Anantharaman K."/>
            <person name="Brown C.T."/>
            <person name="Hug L.A."/>
            <person name="Sharon I."/>
            <person name="Castelle C.J."/>
            <person name="Probst A.J."/>
            <person name="Thomas B.C."/>
            <person name="Singh A."/>
            <person name="Wilkins M.J."/>
            <person name="Karaoz U."/>
            <person name="Brodie E.L."/>
            <person name="Williams K.H."/>
            <person name="Hubbard S.S."/>
            <person name="Banfield J.F."/>
        </authorList>
    </citation>
    <scope>NUCLEOTIDE SEQUENCE [LARGE SCALE GENOMIC DNA]</scope>
</reference>
<evidence type="ECO:0000313" key="3">
    <source>
        <dbReference type="Proteomes" id="UP000177907"/>
    </source>
</evidence>
<dbReference type="InterPro" id="IPR051797">
    <property type="entry name" value="TrmB-like"/>
</dbReference>
<dbReference type="InterPro" id="IPR002831">
    <property type="entry name" value="Tscrpt_reg_TrmB_N"/>
</dbReference>
<gene>
    <name evidence="2" type="ORF">A3J93_04945</name>
</gene>
<sequence length="258" mass="29649">MELSLNERLEKLGLLPNEAKVYVALLELGKGAVTDISKAAKLNRTTGYDILERLCLRGVANRALTGKTKIYTAEPPYHLRQYLENKRQQAEFRLRELGSVFPDLQALFKSDLKPMVKFGQGKEEMINLYLHVLTAKSEVYSILNLKNYAEMFDEVGARQSRERTKLKIKEKVLAIKSDIALAWYNKTYKGNKNLRAVTEYRWLEPDARFSTAGEINIFDDKVIVMLSKPTENVAFEIQSQTFADFLKITFELAWQNAK</sequence>